<evidence type="ECO:0000256" key="2">
    <source>
        <dbReference type="ARBA" id="ARBA00009298"/>
    </source>
</evidence>
<name>A0A4R7ZQ60_9FIRM</name>
<dbReference type="PANTHER" id="PTHR33778">
    <property type="entry name" value="PROTEIN MGTC"/>
    <property type="match status" value="1"/>
</dbReference>
<evidence type="ECO:0000256" key="3">
    <source>
        <dbReference type="ARBA" id="ARBA00022475"/>
    </source>
</evidence>
<keyword evidence="3" id="KW-1003">Cell membrane</keyword>
<evidence type="ECO:0000313" key="10">
    <source>
        <dbReference type="Proteomes" id="UP000294743"/>
    </source>
</evidence>
<keyword evidence="5 7" id="KW-1133">Transmembrane helix</keyword>
<feature type="transmembrane region" description="Helical" evidence="7">
    <location>
        <begin position="102"/>
        <end position="131"/>
    </location>
</feature>
<gene>
    <name evidence="9" type="ORF">EDD63_11531</name>
</gene>
<feature type="transmembrane region" description="Helical" evidence="7">
    <location>
        <begin position="7"/>
        <end position="26"/>
    </location>
</feature>
<evidence type="ECO:0000256" key="5">
    <source>
        <dbReference type="ARBA" id="ARBA00022989"/>
    </source>
</evidence>
<dbReference type="GO" id="GO:0005886">
    <property type="term" value="C:plasma membrane"/>
    <property type="evidence" value="ECO:0007669"/>
    <property type="project" value="UniProtKB-SubCell"/>
</dbReference>
<sequence length="225" mass="24708">MFEQFDILSIFIRLTMSMIFGASIGFDRSKKGSPAGLKTHSLVCIGSTLVMLTSEYCFVNYGLGDITRLPAQVISGIGFLGAGMILVTGNDRIKGLTSAASIWFSACIGLAVGIGFYFGAFVATILELFVLKLLSKHFSTQANQVTIDLYIEYTSSFDLSSMILLMKNHKIELVNEDNHLLKNLNVKENSYSTIISLQISNTMDESELISLVQNIQGINCVYNIN</sequence>
<organism evidence="9 10">
    <name type="scientific">Breznakia blatticola</name>
    <dbReference type="NCBI Taxonomy" id="1754012"/>
    <lineage>
        <taxon>Bacteria</taxon>
        <taxon>Bacillati</taxon>
        <taxon>Bacillota</taxon>
        <taxon>Erysipelotrichia</taxon>
        <taxon>Erysipelotrichales</taxon>
        <taxon>Erysipelotrichaceae</taxon>
        <taxon>Breznakia</taxon>
    </lineage>
</organism>
<dbReference type="InterPro" id="IPR003416">
    <property type="entry name" value="MgtC/SapB/SrpB/YhiD_fam"/>
</dbReference>
<evidence type="ECO:0000256" key="6">
    <source>
        <dbReference type="ARBA" id="ARBA00023136"/>
    </source>
</evidence>
<evidence type="ECO:0000256" key="7">
    <source>
        <dbReference type="SAM" id="Phobius"/>
    </source>
</evidence>
<proteinExistence type="inferred from homology"/>
<reference evidence="9 10" key="1">
    <citation type="submission" date="2019-03" db="EMBL/GenBank/DDBJ databases">
        <title>Genomic Encyclopedia of Type Strains, Phase IV (KMG-IV): sequencing the most valuable type-strain genomes for metagenomic binning, comparative biology and taxonomic classification.</title>
        <authorList>
            <person name="Goeker M."/>
        </authorList>
    </citation>
    <scope>NUCLEOTIDE SEQUENCE [LARGE SCALE GENOMIC DNA]</scope>
    <source>
        <strain evidence="9 10">DSM 28867</strain>
    </source>
</reference>
<evidence type="ECO:0000256" key="1">
    <source>
        <dbReference type="ARBA" id="ARBA00004651"/>
    </source>
</evidence>
<protein>
    <submittedName>
        <fullName evidence="9">Putative Mg2+ transporter-C (MgtC) family protein</fullName>
    </submittedName>
</protein>
<feature type="domain" description="MgtC/SapB/SrpB/YhiD N-terminal" evidence="8">
    <location>
        <begin position="14"/>
        <end position="136"/>
    </location>
</feature>
<dbReference type="Proteomes" id="UP000294743">
    <property type="component" value="Unassembled WGS sequence"/>
</dbReference>
<dbReference type="OrthoDB" id="9811198at2"/>
<evidence type="ECO:0000256" key="4">
    <source>
        <dbReference type="ARBA" id="ARBA00022692"/>
    </source>
</evidence>
<dbReference type="Pfam" id="PF02308">
    <property type="entry name" value="MgtC"/>
    <property type="match status" value="1"/>
</dbReference>
<dbReference type="PRINTS" id="PR01837">
    <property type="entry name" value="MGTCSAPBPROT"/>
</dbReference>
<dbReference type="RefSeq" id="WP_134169382.1">
    <property type="nucleotide sequence ID" value="NZ_SODD01000015.1"/>
</dbReference>
<evidence type="ECO:0000259" key="8">
    <source>
        <dbReference type="Pfam" id="PF02308"/>
    </source>
</evidence>
<keyword evidence="6 7" id="KW-0472">Membrane</keyword>
<dbReference type="PANTHER" id="PTHR33778:SF1">
    <property type="entry name" value="MAGNESIUM TRANSPORTER YHID-RELATED"/>
    <property type="match status" value="1"/>
</dbReference>
<keyword evidence="4 7" id="KW-0812">Transmembrane</keyword>
<comment type="similarity">
    <text evidence="2">Belongs to the MgtC/SapB family.</text>
</comment>
<evidence type="ECO:0000313" key="9">
    <source>
        <dbReference type="EMBL" id="TDW20073.1"/>
    </source>
</evidence>
<comment type="caution">
    <text evidence="9">The sequence shown here is derived from an EMBL/GenBank/DDBJ whole genome shotgun (WGS) entry which is preliminary data.</text>
</comment>
<dbReference type="EMBL" id="SODD01000015">
    <property type="protein sequence ID" value="TDW20073.1"/>
    <property type="molecule type" value="Genomic_DNA"/>
</dbReference>
<feature type="transmembrane region" description="Helical" evidence="7">
    <location>
        <begin position="71"/>
        <end position="90"/>
    </location>
</feature>
<dbReference type="InterPro" id="IPR049177">
    <property type="entry name" value="MgtC_SapB_SrpB_YhiD_N"/>
</dbReference>
<keyword evidence="10" id="KW-1185">Reference proteome</keyword>
<accession>A0A4R7ZQ60</accession>
<comment type="subcellular location">
    <subcellularLocation>
        <location evidence="1">Cell membrane</location>
        <topology evidence="1">Multi-pass membrane protein</topology>
    </subcellularLocation>
</comment>
<dbReference type="AlphaFoldDB" id="A0A4R7ZQ60"/>